<dbReference type="GO" id="GO:0019901">
    <property type="term" value="F:protein kinase binding"/>
    <property type="evidence" value="ECO:0007669"/>
    <property type="project" value="TreeGrafter"/>
</dbReference>
<keyword evidence="3" id="KW-0472">Membrane</keyword>
<feature type="compositionally biased region" description="Polar residues" evidence="4">
    <location>
        <begin position="196"/>
        <end position="210"/>
    </location>
</feature>
<gene>
    <name evidence="6" type="ORF">KP79_PYT03161</name>
</gene>
<dbReference type="PROSITE" id="PS50229">
    <property type="entry name" value="WH1"/>
    <property type="match status" value="1"/>
</dbReference>
<dbReference type="PANTHER" id="PTHR11202:SF3">
    <property type="entry name" value="SPROUTY-RELATED PROTEIN WITH EVH-1 DOMAIN, ISOFORM C"/>
    <property type="match status" value="1"/>
</dbReference>
<dbReference type="PROSITE" id="PS51227">
    <property type="entry name" value="SPR"/>
    <property type="match status" value="1"/>
</dbReference>
<feature type="compositionally biased region" description="Low complexity" evidence="4">
    <location>
        <begin position="146"/>
        <end position="172"/>
    </location>
</feature>
<feature type="compositionally biased region" description="Basic residues" evidence="4">
    <location>
        <begin position="316"/>
        <end position="326"/>
    </location>
</feature>
<proteinExistence type="predicted"/>
<dbReference type="InterPro" id="IPR041937">
    <property type="entry name" value="SPRE_EVH1"/>
</dbReference>
<dbReference type="SUPFAM" id="SSF50729">
    <property type="entry name" value="PH domain-like"/>
    <property type="match status" value="1"/>
</dbReference>
<dbReference type="FunFam" id="2.30.29.30:FF:000052">
    <property type="entry name" value="Sprouty-related, EVH1 domain containing 2"/>
    <property type="match status" value="1"/>
</dbReference>
<evidence type="ECO:0000256" key="1">
    <source>
        <dbReference type="ARBA" id="ARBA00004202"/>
    </source>
</evidence>
<dbReference type="PANTHER" id="PTHR11202">
    <property type="entry name" value="SPROUTY-RELATED, EVH1 DOMAIN-CONTAINING PROTEIN FAMILY MEMBER"/>
    <property type="match status" value="1"/>
</dbReference>
<evidence type="ECO:0000313" key="6">
    <source>
        <dbReference type="EMBL" id="OWF36491.1"/>
    </source>
</evidence>
<accession>A0A210PJ25</accession>
<dbReference type="Pfam" id="PF00568">
    <property type="entry name" value="WH1"/>
    <property type="match status" value="1"/>
</dbReference>
<feature type="region of interest" description="Disordered" evidence="4">
    <location>
        <begin position="146"/>
        <end position="182"/>
    </location>
</feature>
<evidence type="ECO:0000256" key="4">
    <source>
        <dbReference type="SAM" id="MobiDB-lite"/>
    </source>
</evidence>
<evidence type="ECO:0000259" key="5">
    <source>
        <dbReference type="PROSITE" id="PS50229"/>
    </source>
</evidence>
<feature type="compositionally biased region" description="Basic and acidic residues" evidence="4">
    <location>
        <begin position="234"/>
        <end position="244"/>
    </location>
</feature>
<reference evidence="6 7" key="1">
    <citation type="journal article" date="2017" name="Nat. Ecol. Evol.">
        <title>Scallop genome provides insights into evolution of bilaterian karyotype and development.</title>
        <authorList>
            <person name="Wang S."/>
            <person name="Zhang J."/>
            <person name="Jiao W."/>
            <person name="Li J."/>
            <person name="Xun X."/>
            <person name="Sun Y."/>
            <person name="Guo X."/>
            <person name="Huan P."/>
            <person name="Dong B."/>
            <person name="Zhang L."/>
            <person name="Hu X."/>
            <person name="Sun X."/>
            <person name="Wang J."/>
            <person name="Zhao C."/>
            <person name="Wang Y."/>
            <person name="Wang D."/>
            <person name="Huang X."/>
            <person name="Wang R."/>
            <person name="Lv J."/>
            <person name="Li Y."/>
            <person name="Zhang Z."/>
            <person name="Liu B."/>
            <person name="Lu W."/>
            <person name="Hui Y."/>
            <person name="Liang J."/>
            <person name="Zhou Z."/>
            <person name="Hou R."/>
            <person name="Li X."/>
            <person name="Liu Y."/>
            <person name="Li H."/>
            <person name="Ning X."/>
            <person name="Lin Y."/>
            <person name="Zhao L."/>
            <person name="Xing Q."/>
            <person name="Dou J."/>
            <person name="Li Y."/>
            <person name="Mao J."/>
            <person name="Guo H."/>
            <person name="Dou H."/>
            <person name="Li T."/>
            <person name="Mu C."/>
            <person name="Jiang W."/>
            <person name="Fu Q."/>
            <person name="Fu X."/>
            <person name="Miao Y."/>
            <person name="Liu J."/>
            <person name="Yu Q."/>
            <person name="Li R."/>
            <person name="Liao H."/>
            <person name="Li X."/>
            <person name="Kong Y."/>
            <person name="Jiang Z."/>
            <person name="Chourrout D."/>
            <person name="Li R."/>
            <person name="Bao Z."/>
        </authorList>
    </citation>
    <scope>NUCLEOTIDE SEQUENCE [LARGE SCALE GENOMIC DNA]</scope>
    <source>
        <strain evidence="6 7">PY_sf001</strain>
    </source>
</reference>
<feature type="compositionally biased region" description="Low complexity" evidence="4">
    <location>
        <begin position="216"/>
        <end position="233"/>
    </location>
</feature>
<dbReference type="SMART" id="SM00461">
    <property type="entry name" value="WH1"/>
    <property type="match status" value="1"/>
</dbReference>
<dbReference type="AlphaFoldDB" id="A0A210PJ25"/>
<dbReference type="EMBL" id="NEDP02076603">
    <property type="protein sequence ID" value="OWF36491.1"/>
    <property type="molecule type" value="Genomic_DNA"/>
</dbReference>
<comment type="caution">
    <text evidence="6">The sequence shown here is derived from an EMBL/GenBank/DDBJ whole genome shotgun (WGS) entry which is preliminary data.</text>
</comment>
<keyword evidence="2" id="KW-1003">Cell membrane</keyword>
<dbReference type="STRING" id="6573.A0A210PJ25"/>
<evidence type="ECO:0000256" key="2">
    <source>
        <dbReference type="ARBA" id="ARBA00022475"/>
    </source>
</evidence>
<feature type="region of interest" description="Disordered" evidence="4">
    <location>
        <begin position="196"/>
        <end position="251"/>
    </location>
</feature>
<dbReference type="Proteomes" id="UP000242188">
    <property type="component" value="Unassembled WGS sequence"/>
</dbReference>
<dbReference type="GO" id="GO:0043409">
    <property type="term" value="P:negative regulation of MAPK cascade"/>
    <property type="evidence" value="ECO:0007669"/>
    <property type="project" value="TreeGrafter"/>
</dbReference>
<dbReference type="GO" id="GO:0005886">
    <property type="term" value="C:plasma membrane"/>
    <property type="evidence" value="ECO:0007669"/>
    <property type="project" value="UniProtKB-SubCell"/>
</dbReference>
<evidence type="ECO:0000313" key="7">
    <source>
        <dbReference type="Proteomes" id="UP000242188"/>
    </source>
</evidence>
<feature type="region of interest" description="Disordered" evidence="4">
    <location>
        <begin position="284"/>
        <end position="328"/>
    </location>
</feature>
<feature type="domain" description="WH1" evidence="5">
    <location>
        <begin position="4"/>
        <end position="123"/>
    </location>
</feature>
<dbReference type="OrthoDB" id="5786858at2759"/>
<protein>
    <submittedName>
        <fullName evidence="6">Sprouty-related, EVH1 domain-containing protein 2</fullName>
    </submittedName>
</protein>
<dbReference type="Gene3D" id="2.30.29.30">
    <property type="entry name" value="Pleckstrin-homology domain (PH domain)/Phosphotyrosine-binding domain (PTB)"/>
    <property type="match status" value="1"/>
</dbReference>
<dbReference type="InterPro" id="IPR000697">
    <property type="entry name" value="WH1/EVH1_dom"/>
</dbReference>
<dbReference type="Pfam" id="PF05210">
    <property type="entry name" value="Sprouty"/>
    <property type="match status" value="1"/>
</dbReference>
<feature type="compositionally biased region" description="Low complexity" evidence="4">
    <location>
        <begin position="302"/>
        <end position="311"/>
    </location>
</feature>
<dbReference type="CDD" id="cd10574">
    <property type="entry name" value="EVH1_SPRED-like"/>
    <property type="match status" value="1"/>
</dbReference>
<name>A0A210PJ25_MIZYE</name>
<sequence>MSETPAKDEEFLVRVQAQVMTRDDSSGGWVPMGGGGLSNVGLRRLVKTNGEDHTRNEYLILGERLADKSVVLDCILKRDIRYTKANPKFHHWQTDDKRFGLTFERSDDAKAFDRGIRRAVADLVDGVCNIDGDEEVFVLLDLPMSGQSSQSASTTSTTTSSPTPQSPESTISGLPESFQFSPHANHGHLHRVHYIPSTSPHRNVTSGSVNKPSSPPSDKSSSSKSDTIDTSSFSRDDIWIKPDDPTSLSGKSEQVLLDCTDNLEMKDYQYVIFAKSKQHEYSYPTLESVQKPPSKRESTSNIKRQPLIQQLPPLPRKQKDKNRKTTQRLIPQQKSRCKHCHELFSHEENGRGSCEDAPDGLEKCIECVTCVWCPKCIIYHCMSDPEGDYGHPCMCDTTDDSNCKKWTALTILSLFVPCLWCYWPLMACHKCGVACGCCGGRHKAA</sequence>
<comment type="subcellular location">
    <subcellularLocation>
        <location evidence="1">Cell membrane</location>
        <topology evidence="1">Peripheral membrane protein</topology>
    </subcellularLocation>
</comment>
<dbReference type="InterPro" id="IPR007875">
    <property type="entry name" value="Sprouty"/>
</dbReference>
<evidence type="ECO:0000256" key="3">
    <source>
        <dbReference type="ARBA" id="ARBA00023136"/>
    </source>
</evidence>
<keyword evidence="7" id="KW-1185">Reference proteome</keyword>
<organism evidence="6 7">
    <name type="scientific">Mizuhopecten yessoensis</name>
    <name type="common">Japanese scallop</name>
    <name type="synonym">Patinopecten yessoensis</name>
    <dbReference type="NCBI Taxonomy" id="6573"/>
    <lineage>
        <taxon>Eukaryota</taxon>
        <taxon>Metazoa</taxon>
        <taxon>Spiralia</taxon>
        <taxon>Lophotrochozoa</taxon>
        <taxon>Mollusca</taxon>
        <taxon>Bivalvia</taxon>
        <taxon>Autobranchia</taxon>
        <taxon>Pteriomorphia</taxon>
        <taxon>Pectinida</taxon>
        <taxon>Pectinoidea</taxon>
        <taxon>Pectinidae</taxon>
        <taxon>Mizuhopecten</taxon>
    </lineage>
</organism>
<dbReference type="InterPro" id="IPR011993">
    <property type="entry name" value="PH-like_dom_sf"/>
</dbReference>